<keyword evidence="1" id="KW-1133">Transmembrane helix</keyword>
<geneLocation type="chloroplast" evidence="2"/>
<dbReference type="AlphaFoldDB" id="A0A7G7YG95"/>
<sequence>MMNNKKKKGNFHSFWKVFWFAFANSAVVVIIAIIQLSTFNRRISSQYIRPELQYVKLEDSNSNNPVSEGKVKIGLDPRMNKLQMRTEELLAKILQETAAKKMNIDDDSCRCRPKDGLSVPEDGLSVPKDGLSVPEDGLSVPEDGLFVPKDGLFVVTRENFANARSSEISDSWCEKRSPVENEEVVTLIRLSWFFLPDQGGLLDLKKLKRKLKQEFQKELLNRSQGNPIYTKLDRFHMEFRIVECAKETEDLSLLQSTLLCVKYAVESAARDKTIRFIEDPERIPEGVSRPRYLLKPISNVFELNMKTRKISRLSSSEAKLALENKSYIQILRYEIKIK</sequence>
<keyword evidence="2" id="KW-0934">Plastid</keyword>
<dbReference type="EMBL" id="MN736636">
    <property type="protein sequence ID" value="QNH93503.1"/>
    <property type="molecule type" value="Genomic_DNA"/>
</dbReference>
<evidence type="ECO:0000256" key="1">
    <source>
        <dbReference type="SAM" id="Phobius"/>
    </source>
</evidence>
<protein>
    <submittedName>
        <fullName evidence="2">Uncharacterized protein</fullName>
    </submittedName>
</protein>
<accession>A0A7G7YG95</accession>
<organism evidence="2">
    <name type="scientific">Enhalus acoroides</name>
    <dbReference type="NCBI Taxonomy" id="55455"/>
    <lineage>
        <taxon>Eukaryota</taxon>
        <taxon>Viridiplantae</taxon>
        <taxon>Streptophyta</taxon>
        <taxon>Embryophyta</taxon>
        <taxon>Tracheophyta</taxon>
        <taxon>Spermatophyta</taxon>
        <taxon>Magnoliopsida</taxon>
        <taxon>Liliopsida</taxon>
        <taxon>Hydrocharitaceae</taxon>
        <taxon>Enhalus</taxon>
    </lineage>
</organism>
<dbReference type="EMBL" id="MN736636">
    <property type="protein sequence ID" value="QNH93515.1"/>
    <property type="molecule type" value="Genomic_DNA"/>
</dbReference>
<feature type="transmembrane region" description="Helical" evidence="1">
    <location>
        <begin position="17"/>
        <end position="39"/>
    </location>
</feature>
<evidence type="ECO:0000313" key="2">
    <source>
        <dbReference type="EMBL" id="QNH93515.1"/>
    </source>
</evidence>
<keyword evidence="1" id="KW-0472">Membrane</keyword>
<gene>
    <name evidence="2" type="primary">ORF338</name>
</gene>
<proteinExistence type="predicted"/>
<reference evidence="2" key="1">
    <citation type="journal article" date="2020" name="Mitochondrial DNA Part B Resour">
        <title>The characteristics of the complete chloroplast genome of Enhalus acoroides.</title>
        <authorList>
            <person name="Yu S."/>
            <person name="Cui M.-Y."/>
            <person name="Shi M.-M."/>
        </authorList>
    </citation>
    <scope>NUCLEOTIDE SEQUENCE</scope>
</reference>
<keyword evidence="2" id="KW-0150">Chloroplast</keyword>
<keyword evidence="1" id="KW-0812">Transmembrane</keyword>
<name>A0A7G7YG95_9LILI</name>